<evidence type="ECO:0008006" key="3">
    <source>
        <dbReference type="Google" id="ProtNLM"/>
    </source>
</evidence>
<evidence type="ECO:0000313" key="2">
    <source>
        <dbReference type="Proteomes" id="UP000068250"/>
    </source>
</evidence>
<organism evidence="1 2">
    <name type="scientific">Acetobacter ghanensis</name>
    <dbReference type="NCBI Taxonomy" id="431306"/>
    <lineage>
        <taxon>Bacteria</taxon>
        <taxon>Pseudomonadati</taxon>
        <taxon>Pseudomonadota</taxon>
        <taxon>Alphaproteobacteria</taxon>
        <taxon>Acetobacterales</taxon>
        <taxon>Acetobacteraceae</taxon>
        <taxon>Acetobacter</taxon>
    </lineage>
</organism>
<evidence type="ECO:0000313" key="1">
    <source>
        <dbReference type="EMBL" id="CEF53289.1"/>
    </source>
</evidence>
<dbReference type="EMBL" id="LN609302">
    <property type="protein sequence ID" value="CEF53289.1"/>
    <property type="molecule type" value="Genomic_DNA"/>
</dbReference>
<sequence>MPTVPVLTFPPDEGEYIVETYKKHNIILEYGSGGSTVEAARQQHPFIMSVESDLDWAKNLHEVLKRDYPAARVLLQWVDIGPTKEWGFPVDERAWRNWSNYSLAIWRNDLFQQPDLVLIDGRFRVGCFLATLFLTQKPVVVLWDDYTNRPYYHCVEKYLKPVKLVGRLARFEVEPRQINPLDLAEIITLLNIPD</sequence>
<accession>A0A0U4Y8N2</accession>
<gene>
    <name evidence="1" type="ORF">AGA_133</name>
</gene>
<proteinExistence type="predicted"/>
<dbReference type="AlphaFoldDB" id="A0A0U4Y8N2"/>
<dbReference type="STRING" id="431306.AGA_133"/>
<dbReference type="Proteomes" id="UP000068250">
    <property type="component" value="Chromosome I"/>
</dbReference>
<dbReference type="InterPro" id="IPR029063">
    <property type="entry name" value="SAM-dependent_MTases_sf"/>
</dbReference>
<dbReference type="PATRIC" id="fig|431306.5.peg.76"/>
<name>A0A0U4Y8N2_9PROT</name>
<reference evidence="2" key="1">
    <citation type="submission" date="2014-09" db="EMBL/GenBank/DDBJ databases">
        <authorList>
            <person name="Illeghems K.G."/>
        </authorList>
    </citation>
    <scope>NUCLEOTIDE SEQUENCE [LARGE SCALE GENOMIC DNA]</scope>
    <source>
        <strain evidence="2">LMG 23848T</strain>
    </source>
</reference>
<dbReference type="RefSeq" id="WP_197556480.1">
    <property type="nucleotide sequence ID" value="NZ_LN609302.1"/>
</dbReference>
<dbReference type="Gene3D" id="3.40.50.150">
    <property type="entry name" value="Vaccinia Virus protein VP39"/>
    <property type="match status" value="1"/>
</dbReference>
<protein>
    <recommendedName>
        <fullName evidence="3">Class I SAM-dependent methyltransferase</fullName>
    </recommendedName>
</protein>